<dbReference type="OMA" id="NTRCLFT"/>
<evidence type="ECO:0000313" key="2">
    <source>
        <dbReference type="EMBL" id="ONK79989.1"/>
    </source>
</evidence>
<protein>
    <submittedName>
        <fullName evidence="2">Uncharacterized protein</fullName>
    </submittedName>
</protein>
<dbReference type="Gramene" id="ONK79989">
    <property type="protein sequence ID" value="ONK79989"/>
    <property type="gene ID" value="A4U43_C01F12570"/>
</dbReference>
<accession>A0A5P1FSL6</accession>
<proteinExistence type="predicted"/>
<dbReference type="EMBL" id="CM007381">
    <property type="protein sequence ID" value="ONK79989.1"/>
    <property type="molecule type" value="Genomic_DNA"/>
</dbReference>
<feature type="compositionally biased region" description="Basic and acidic residues" evidence="1">
    <location>
        <begin position="7"/>
        <end position="32"/>
    </location>
</feature>
<keyword evidence="3" id="KW-1185">Reference proteome</keyword>
<name>A0A5P1FSL6_ASPOF</name>
<reference evidence="3" key="1">
    <citation type="journal article" date="2017" name="Nat. Commun.">
        <title>The asparagus genome sheds light on the origin and evolution of a young Y chromosome.</title>
        <authorList>
            <person name="Harkess A."/>
            <person name="Zhou J."/>
            <person name="Xu C."/>
            <person name="Bowers J.E."/>
            <person name="Van der Hulst R."/>
            <person name="Ayyampalayam S."/>
            <person name="Mercati F."/>
            <person name="Riccardi P."/>
            <person name="McKain M.R."/>
            <person name="Kakrana A."/>
            <person name="Tang H."/>
            <person name="Ray J."/>
            <person name="Groenendijk J."/>
            <person name="Arikit S."/>
            <person name="Mathioni S.M."/>
            <person name="Nakano M."/>
            <person name="Shan H."/>
            <person name="Telgmann-Rauber A."/>
            <person name="Kanno A."/>
            <person name="Yue Z."/>
            <person name="Chen H."/>
            <person name="Li W."/>
            <person name="Chen Y."/>
            <person name="Xu X."/>
            <person name="Zhang Y."/>
            <person name="Luo S."/>
            <person name="Chen H."/>
            <person name="Gao J."/>
            <person name="Mao Z."/>
            <person name="Pires J.C."/>
            <person name="Luo M."/>
            <person name="Kudrna D."/>
            <person name="Wing R.A."/>
            <person name="Meyers B.C."/>
            <person name="Yi K."/>
            <person name="Kong H."/>
            <person name="Lavrijsen P."/>
            <person name="Sunseri F."/>
            <person name="Falavigna A."/>
            <person name="Ye Y."/>
            <person name="Leebens-Mack J.H."/>
            <person name="Chen G."/>
        </authorList>
    </citation>
    <scope>NUCLEOTIDE SEQUENCE [LARGE SCALE GENOMIC DNA]</scope>
    <source>
        <strain evidence="3">cv. DH0086</strain>
    </source>
</reference>
<gene>
    <name evidence="2" type="ORF">A4U43_C01F12570</name>
</gene>
<dbReference type="Proteomes" id="UP000243459">
    <property type="component" value="Chromosome 1"/>
</dbReference>
<dbReference type="AlphaFoldDB" id="A0A5P1FSL6"/>
<evidence type="ECO:0000256" key="1">
    <source>
        <dbReference type="SAM" id="MobiDB-lite"/>
    </source>
</evidence>
<evidence type="ECO:0000313" key="3">
    <source>
        <dbReference type="Proteomes" id="UP000243459"/>
    </source>
</evidence>
<sequence length="204" mass="23423">MISATTRGKDVEGLKHELPKPVKNRQERKALRDLSQAPKPLRPALKEKSCLTILKDKAPTRETAKKAPKRNILTDEEIARCQEWAKEGIEHMHFSGNDTRKLEAQQQEERVRKKVDKAMAGLRAWTDMTFGLEIPVKEIPSDTEDSFKLEFEQEVLPPSPRVNAHSKSGYENIEDLFELDDSLYFDQQFEIKLKEEDGGDIACF</sequence>
<organism evidence="2 3">
    <name type="scientific">Asparagus officinalis</name>
    <name type="common">Garden asparagus</name>
    <dbReference type="NCBI Taxonomy" id="4686"/>
    <lineage>
        <taxon>Eukaryota</taxon>
        <taxon>Viridiplantae</taxon>
        <taxon>Streptophyta</taxon>
        <taxon>Embryophyta</taxon>
        <taxon>Tracheophyta</taxon>
        <taxon>Spermatophyta</taxon>
        <taxon>Magnoliopsida</taxon>
        <taxon>Liliopsida</taxon>
        <taxon>Asparagales</taxon>
        <taxon>Asparagaceae</taxon>
        <taxon>Asparagoideae</taxon>
        <taxon>Asparagus</taxon>
    </lineage>
</organism>
<feature type="region of interest" description="Disordered" evidence="1">
    <location>
        <begin position="1"/>
        <end position="46"/>
    </location>
</feature>